<evidence type="ECO:0000256" key="4">
    <source>
        <dbReference type="ARBA" id="ARBA00023136"/>
    </source>
</evidence>
<evidence type="ECO:0000256" key="3">
    <source>
        <dbReference type="ARBA" id="ARBA00022989"/>
    </source>
</evidence>
<feature type="compositionally biased region" description="Low complexity" evidence="5">
    <location>
        <begin position="77"/>
        <end position="93"/>
    </location>
</feature>
<evidence type="ECO:0000313" key="9">
    <source>
        <dbReference type="Proteomes" id="UP000239649"/>
    </source>
</evidence>
<reference evidence="8 9" key="1">
    <citation type="journal article" date="2018" name="Plant J.">
        <title>Genome sequences of Chlorella sorokiniana UTEX 1602 and Micractinium conductrix SAG 241.80: implications to maltose excretion by a green alga.</title>
        <authorList>
            <person name="Arriola M.B."/>
            <person name="Velmurugan N."/>
            <person name="Zhang Y."/>
            <person name="Plunkett M.H."/>
            <person name="Hondzo H."/>
            <person name="Barney B.M."/>
        </authorList>
    </citation>
    <scope>NUCLEOTIDE SEQUENCE [LARGE SCALE GENOMIC DNA]</scope>
    <source>
        <strain evidence="8 9">SAG 241.80</strain>
    </source>
</reference>
<feature type="region of interest" description="Disordered" evidence="5">
    <location>
        <begin position="74"/>
        <end position="131"/>
    </location>
</feature>
<feature type="transmembrane region" description="Helical" evidence="6">
    <location>
        <begin position="45"/>
        <end position="66"/>
    </location>
</feature>
<name>A0A2P6VFJ4_9CHLO</name>
<feature type="compositionally biased region" description="Low complexity" evidence="5">
    <location>
        <begin position="359"/>
        <end position="369"/>
    </location>
</feature>
<dbReference type="AlphaFoldDB" id="A0A2P6VFJ4"/>
<sequence>MSIEEIQRAAAAMRQQKAAAGGKESFIEGVSEEVRLIKWPAPLTAGLNTLLVIGIVAGTAATLLAMNGAEDEPLRTPQRAAAPSAAALQQPPASEDGSDVTAPTPGSDVGRLSIDVSHSAPSQLGGGPLSPCKSWVRRTERRADELRRQFGLDEDEPLVDDFMCALRKRILLQGRMFLFARHICFNSNLFGYHKTKVIPLDKVVDVRKKKTAGFPNSIEITLASGKREFFASLLARGEAYRLIVEQWRQCNPEAPSPPSPRATAESAEPLSLTRRRNSMQHIIRSFGSLVSRDGGGANGSEAPAGSTDGGDRAGGSTLQSVDEEGALAGSRAGRGDSQLPASPFASAARQGSPIGGSPPGLSSLPEGGEASLGFGVGPGDDSFVVRSPPSVAALGGGRTELEFTQLTDQQCQRALDAEFGGSREAAPAFDPDMQLVLEFELPCPPPEVFHRFLSNGSTFPHEFHTARGDSNIRLSKWSRHYKVGLVRDLQFVTPVKARIGPPQAMCHQTQRLQVFAGRHLVLETSQVMTGIPYSDCFSVETRWDVVPVGPTTPAGASPAAAAPASPTAGSPAAGSAAPDSGSAHSGGGSSRVTVRLKVPFSKKTMWRSFIEKGTVESTLESMQKWQQMASEKLAAEPAQRLVRSTTAEAEWTALFGGRGSAPPHHRRHSRAGSVSQGIPVGRQAMLVRHRRSPSRPYDLSAAASGAGSGLPAARSPSHTSLAKQASHGSLKQQGSQAPSSCPSPSSRLAHGSVADLQQELLQQGPPGAALPQQGTPARATGPSPLRAIAAVVAALLGALLYVPRSMCRAVGALSSGQLVVCAIGCGIMAMQAALFLQQRQQFEQLQAHHAATQLAHVQAAPAGGDASDSAQFVAAQGAAVAALSTRLASLQQAVETLQAHSQGWQAQVDALAQAAAALAAHLQQPR</sequence>
<dbReference type="InterPro" id="IPR011993">
    <property type="entry name" value="PH-like_dom_sf"/>
</dbReference>
<comment type="caution">
    <text evidence="8">The sequence shown here is derived from an EMBL/GenBank/DDBJ whole genome shotgun (WGS) entry which is preliminary data.</text>
</comment>
<feature type="region of interest" description="Disordered" evidence="5">
    <location>
        <begin position="656"/>
        <end position="749"/>
    </location>
</feature>
<proteinExistence type="predicted"/>
<feature type="region of interest" description="Disordered" evidence="5">
    <location>
        <begin position="553"/>
        <end position="590"/>
    </location>
</feature>
<dbReference type="GO" id="GO:0016020">
    <property type="term" value="C:membrane"/>
    <property type="evidence" value="ECO:0007669"/>
    <property type="project" value="UniProtKB-SubCell"/>
</dbReference>
<gene>
    <name evidence="8" type="ORF">C2E20_3951</name>
</gene>
<dbReference type="Pfam" id="PF16016">
    <property type="entry name" value="VASt"/>
    <property type="match status" value="1"/>
</dbReference>
<feature type="region of interest" description="Disordered" evidence="5">
    <location>
        <begin position="289"/>
        <end position="375"/>
    </location>
</feature>
<organism evidence="8 9">
    <name type="scientific">Micractinium conductrix</name>
    <dbReference type="NCBI Taxonomy" id="554055"/>
    <lineage>
        <taxon>Eukaryota</taxon>
        <taxon>Viridiplantae</taxon>
        <taxon>Chlorophyta</taxon>
        <taxon>core chlorophytes</taxon>
        <taxon>Trebouxiophyceae</taxon>
        <taxon>Chlorellales</taxon>
        <taxon>Chlorellaceae</taxon>
        <taxon>Chlorella clade</taxon>
        <taxon>Micractinium</taxon>
    </lineage>
</organism>
<dbReference type="InterPro" id="IPR004182">
    <property type="entry name" value="GRAM"/>
</dbReference>
<dbReference type="Gene3D" id="2.30.29.30">
    <property type="entry name" value="Pleckstrin-homology domain (PH domain)/Phosphotyrosine-binding domain (PTB)"/>
    <property type="match status" value="1"/>
</dbReference>
<dbReference type="Proteomes" id="UP000239649">
    <property type="component" value="Unassembled WGS sequence"/>
</dbReference>
<dbReference type="PANTHER" id="PTHR47666:SF1">
    <property type="entry name" value="PROTEIN VASCULAR ASSOCIATED DEATH 1, CHLOROPLASTIC"/>
    <property type="match status" value="1"/>
</dbReference>
<dbReference type="PANTHER" id="PTHR47666">
    <property type="entry name" value="PROTEIN VASCULAR ASSOCIATED DEATH 1, CHLOROPLASTIC"/>
    <property type="match status" value="1"/>
</dbReference>
<feature type="domain" description="VASt" evidence="7">
    <location>
        <begin position="432"/>
        <end position="637"/>
    </location>
</feature>
<evidence type="ECO:0000256" key="6">
    <source>
        <dbReference type="SAM" id="Phobius"/>
    </source>
</evidence>
<dbReference type="OrthoDB" id="2162691at2759"/>
<keyword evidence="3 6" id="KW-1133">Transmembrane helix</keyword>
<evidence type="ECO:0000256" key="2">
    <source>
        <dbReference type="ARBA" id="ARBA00022692"/>
    </source>
</evidence>
<dbReference type="PROSITE" id="PS51778">
    <property type="entry name" value="VAST"/>
    <property type="match status" value="1"/>
</dbReference>
<protein>
    <submittedName>
        <fullName evidence="8">GRAM domain-containing 1A</fullName>
    </submittedName>
</protein>
<keyword evidence="9" id="KW-1185">Reference proteome</keyword>
<dbReference type="STRING" id="554055.A0A2P6VFJ4"/>
<evidence type="ECO:0000256" key="5">
    <source>
        <dbReference type="SAM" id="MobiDB-lite"/>
    </source>
</evidence>
<dbReference type="CDD" id="cd13220">
    <property type="entry name" value="PH-GRAM_GRAMDC"/>
    <property type="match status" value="1"/>
</dbReference>
<evidence type="ECO:0000313" key="8">
    <source>
        <dbReference type="EMBL" id="PSC72865.1"/>
    </source>
</evidence>
<feature type="transmembrane region" description="Helical" evidence="6">
    <location>
        <begin position="785"/>
        <end position="803"/>
    </location>
</feature>
<feature type="compositionally biased region" description="Polar residues" evidence="5">
    <location>
        <begin position="718"/>
        <end position="731"/>
    </location>
</feature>
<feature type="compositionally biased region" description="Low complexity" evidence="5">
    <location>
        <begin position="699"/>
        <end position="717"/>
    </location>
</feature>
<accession>A0A2P6VFJ4</accession>
<feature type="transmembrane region" description="Helical" evidence="6">
    <location>
        <begin position="815"/>
        <end position="836"/>
    </location>
</feature>
<dbReference type="InterPro" id="IPR031968">
    <property type="entry name" value="VASt"/>
</dbReference>
<feature type="compositionally biased region" description="Low complexity" evidence="5">
    <location>
        <begin position="732"/>
        <end position="746"/>
    </location>
</feature>
<evidence type="ECO:0000259" key="7">
    <source>
        <dbReference type="PROSITE" id="PS51778"/>
    </source>
</evidence>
<feature type="region of interest" description="Disordered" evidence="5">
    <location>
        <begin position="251"/>
        <end position="274"/>
    </location>
</feature>
<keyword evidence="2 6" id="KW-0812">Transmembrane</keyword>
<dbReference type="EMBL" id="LHPF02000009">
    <property type="protein sequence ID" value="PSC72865.1"/>
    <property type="molecule type" value="Genomic_DNA"/>
</dbReference>
<keyword evidence="4 6" id="KW-0472">Membrane</keyword>
<evidence type="ECO:0000256" key="1">
    <source>
        <dbReference type="ARBA" id="ARBA00004167"/>
    </source>
</evidence>
<feature type="compositionally biased region" description="Low complexity" evidence="5">
    <location>
        <begin position="553"/>
        <end position="583"/>
    </location>
</feature>
<dbReference type="SMART" id="SM00568">
    <property type="entry name" value="GRAM"/>
    <property type="match status" value="1"/>
</dbReference>
<dbReference type="Pfam" id="PF02893">
    <property type="entry name" value="GRAM"/>
    <property type="match status" value="1"/>
</dbReference>
<comment type="subcellular location">
    <subcellularLocation>
        <location evidence="1">Membrane</location>
        <topology evidence="1">Single-pass membrane protein</topology>
    </subcellularLocation>
</comment>